<accession>A0A4S8P8B9</accession>
<dbReference type="Pfam" id="PF01047">
    <property type="entry name" value="MarR"/>
    <property type="match status" value="1"/>
</dbReference>
<keyword evidence="1" id="KW-0805">Transcription regulation</keyword>
<organism evidence="6 7">
    <name type="scientific">Glycomyces paridis</name>
    <dbReference type="NCBI Taxonomy" id="2126555"/>
    <lineage>
        <taxon>Bacteria</taxon>
        <taxon>Bacillati</taxon>
        <taxon>Actinomycetota</taxon>
        <taxon>Actinomycetes</taxon>
        <taxon>Glycomycetales</taxon>
        <taxon>Glycomycetaceae</taxon>
        <taxon>Glycomyces</taxon>
    </lineage>
</organism>
<dbReference type="GO" id="GO:0003677">
    <property type="term" value="F:DNA binding"/>
    <property type="evidence" value="ECO:0007669"/>
    <property type="project" value="UniProtKB-KW"/>
</dbReference>
<proteinExistence type="predicted"/>
<evidence type="ECO:0000256" key="2">
    <source>
        <dbReference type="ARBA" id="ARBA00023125"/>
    </source>
</evidence>
<dbReference type="InterPro" id="IPR023187">
    <property type="entry name" value="Tscrpt_reg_MarR-type_CS"/>
</dbReference>
<keyword evidence="3" id="KW-0804">Transcription</keyword>
<dbReference type="SMART" id="SM00347">
    <property type="entry name" value="HTH_MARR"/>
    <property type="match status" value="1"/>
</dbReference>
<dbReference type="PROSITE" id="PS01117">
    <property type="entry name" value="HTH_MARR_1"/>
    <property type="match status" value="1"/>
</dbReference>
<comment type="caution">
    <text evidence="6">The sequence shown here is derived from an EMBL/GenBank/DDBJ whole genome shotgun (WGS) entry which is preliminary data.</text>
</comment>
<dbReference type="PANTHER" id="PTHR33164:SF104">
    <property type="entry name" value="TRANSCRIPTIONAL REGULATORY PROTEIN"/>
    <property type="match status" value="1"/>
</dbReference>
<evidence type="ECO:0000256" key="3">
    <source>
        <dbReference type="ARBA" id="ARBA00023163"/>
    </source>
</evidence>
<dbReference type="RefSeq" id="WP_136531079.1">
    <property type="nucleotide sequence ID" value="NZ_STGX01000014.1"/>
</dbReference>
<name>A0A4S8P8B9_9ACTN</name>
<dbReference type="InterPro" id="IPR039422">
    <property type="entry name" value="MarR/SlyA-like"/>
</dbReference>
<dbReference type="Gene3D" id="1.10.10.10">
    <property type="entry name" value="Winged helix-like DNA-binding domain superfamily/Winged helix DNA-binding domain"/>
    <property type="match status" value="1"/>
</dbReference>
<keyword evidence="7" id="KW-1185">Reference proteome</keyword>
<gene>
    <name evidence="6" type="ORF">E9998_17980</name>
</gene>
<keyword evidence="2" id="KW-0238">DNA-binding</keyword>
<dbReference type="InterPro" id="IPR036388">
    <property type="entry name" value="WH-like_DNA-bd_sf"/>
</dbReference>
<dbReference type="Proteomes" id="UP000305792">
    <property type="component" value="Unassembled WGS sequence"/>
</dbReference>
<evidence type="ECO:0000259" key="5">
    <source>
        <dbReference type="PROSITE" id="PS50995"/>
    </source>
</evidence>
<dbReference type="OrthoDB" id="3178168at2"/>
<evidence type="ECO:0000256" key="1">
    <source>
        <dbReference type="ARBA" id="ARBA00023015"/>
    </source>
</evidence>
<protein>
    <submittedName>
        <fullName evidence="6">MarR family transcriptional regulator</fullName>
    </submittedName>
</protein>
<feature type="region of interest" description="Disordered" evidence="4">
    <location>
        <begin position="137"/>
        <end position="156"/>
    </location>
</feature>
<dbReference type="GO" id="GO:0006950">
    <property type="term" value="P:response to stress"/>
    <property type="evidence" value="ECO:0007669"/>
    <property type="project" value="TreeGrafter"/>
</dbReference>
<evidence type="ECO:0000256" key="4">
    <source>
        <dbReference type="SAM" id="MobiDB-lite"/>
    </source>
</evidence>
<dbReference type="PROSITE" id="PS50995">
    <property type="entry name" value="HTH_MARR_2"/>
    <property type="match status" value="1"/>
</dbReference>
<dbReference type="GO" id="GO:0003700">
    <property type="term" value="F:DNA-binding transcription factor activity"/>
    <property type="evidence" value="ECO:0007669"/>
    <property type="project" value="InterPro"/>
</dbReference>
<dbReference type="SUPFAM" id="SSF46785">
    <property type="entry name" value="Winged helix' DNA-binding domain"/>
    <property type="match status" value="1"/>
</dbReference>
<sequence length="156" mass="17297">MTASRSRRANAAWESLLTAHAALMKRFAAEPIWGELSMREYDVLYTLSKHAEPLRLYELGRDVLLSQPALSRLVDRLAERGLIERAADPADGRGVRLALTAAGREAQRRVGGRHAVDVARAVAVLTDEEMRQLEAIGRKLAARTEPSTPDRQEASR</sequence>
<dbReference type="EMBL" id="STGX01000014">
    <property type="protein sequence ID" value="THV26450.1"/>
    <property type="molecule type" value="Genomic_DNA"/>
</dbReference>
<reference evidence="6 7" key="1">
    <citation type="journal article" date="2018" name="Int. J. Syst. Evol. Microbiol.">
        <title>Glycomyces paridis sp. nov., isolated from the medicinal plant Paris polyphylla.</title>
        <authorList>
            <person name="Fang X.M."/>
            <person name="Bai J.L."/>
            <person name="Su J."/>
            <person name="Zhao L.L."/>
            <person name="Liu H.Y."/>
            <person name="Ma B.P."/>
            <person name="Zhang Y.Q."/>
            <person name="Yu L.Y."/>
        </authorList>
    </citation>
    <scope>NUCLEOTIDE SEQUENCE [LARGE SCALE GENOMIC DNA]</scope>
    <source>
        <strain evidence="6 7">CPCC 204357</strain>
    </source>
</reference>
<dbReference type="PRINTS" id="PR00598">
    <property type="entry name" value="HTHMARR"/>
</dbReference>
<evidence type="ECO:0000313" key="6">
    <source>
        <dbReference type="EMBL" id="THV26450.1"/>
    </source>
</evidence>
<dbReference type="PANTHER" id="PTHR33164">
    <property type="entry name" value="TRANSCRIPTIONAL REGULATOR, MARR FAMILY"/>
    <property type="match status" value="1"/>
</dbReference>
<dbReference type="InterPro" id="IPR036390">
    <property type="entry name" value="WH_DNA-bd_sf"/>
</dbReference>
<dbReference type="InterPro" id="IPR000835">
    <property type="entry name" value="HTH_MarR-typ"/>
</dbReference>
<evidence type="ECO:0000313" key="7">
    <source>
        <dbReference type="Proteomes" id="UP000305792"/>
    </source>
</evidence>
<dbReference type="AlphaFoldDB" id="A0A4S8P8B9"/>
<feature type="domain" description="HTH marR-type" evidence="5">
    <location>
        <begin position="1"/>
        <end position="142"/>
    </location>
</feature>